<proteinExistence type="predicted"/>
<dbReference type="EMBL" id="RQHK01000017">
    <property type="protein sequence ID" value="TGM73307.1"/>
    <property type="molecule type" value="Genomic_DNA"/>
</dbReference>
<dbReference type="RefSeq" id="WP_135697296.1">
    <property type="nucleotide sequence ID" value="NZ_RQHK01000017.1"/>
</dbReference>
<name>A0ABY2NY06_9LEPT</name>
<dbReference type="Proteomes" id="UP000297940">
    <property type="component" value="Unassembled WGS sequence"/>
</dbReference>
<sequence>MATELKLKISETFTDETKKNLYQSILFGYELTNKVIQEYPFLKSKAGYDAFPHIRRAAVDYSLRMLVNRVPRIQCTADYKPNKSKNCSHLELNLGCFVITANYVEDSEKLPRDAIFRDNLCDLNLPLFGENSDPEKIYCVITHGGNRQFPKFIALKIPGKGFTHTNIDIYFPTVQTYTEFTKAEDTDFDLEIEFNKFKEDGLQDAISQG</sequence>
<evidence type="ECO:0000313" key="2">
    <source>
        <dbReference type="Proteomes" id="UP000297940"/>
    </source>
</evidence>
<organism evidence="1 2">
    <name type="scientific">Leptospira mtsangambouensis</name>
    <dbReference type="NCBI Taxonomy" id="2484912"/>
    <lineage>
        <taxon>Bacteria</taxon>
        <taxon>Pseudomonadati</taxon>
        <taxon>Spirochaetota</taxon>
        <taxon>Spirochaetia</taxon>
        <taxon>Leptospirales</taxon>
        <taxon>Leptospiraceae</taxon>
        <taxon>Leptospira</taxon>
    </lineage>
</organism>
<comment type="caution">
    <text evidence="1">The sequence shown here is derived from an EMBL/GenBank/DDBJ whole genome shotgun (WGS) entry which is preliminary data.</text>
</comment>
<gene>
    <name evidence="1" type="ORF">EHR01_19135</name>
</gene>
<reference evidence="2" key="1">
    <citation type="journal article" date="2019" name="PLoS Negl. Trop. Dis.">
        <title>Revisiting the worldwide diversity of Leptospira species in the environment.</title>
        <authorList>
            <person name="Vincent A.T."/>
            <person name="Schiettekatte O."/>
            <person name="Bourhy P."/>
            <person name="Veyrier F.J."/>
            <person name="Picardeau M."/>
        </authorList>
    </citation>
    <scope>NUCLEOTIDE SEQUENCE [LARGE SCALE GENOMIC DNA]</scope>
    <source>
        <strain evidence="2">201601298</strain>
    </source>
</reference>
<keyword evidence="2" id="KW-1185">Reference proteome</keyword>
<protein>
    <submittedName>
        <fullName evidence="1">Uncharacterized protein</fullName>
    </submittedName>
</protein>
<accession>A0ABY2NY06</accession>
<evidence type="ECO:0000313" key="1">
    <source>
        <dbReference type="EMBL" id="TGM73307.1"/>
    </source>
</evidence>